<protein>
    <submittedName>
        <fullName evidence="2">Protein nedd1</fullName>
    </submittedName>
</protein>
<feature type="compositionally biased region" description="Low complexity" evidence="1">
    <location>
        <begin position="255"/>
        <end position="264"/>
    </location>
</feature>
<feature type="region of interest" description="Disordered" evidence="1">
    <location>
        <begin position="344"/>
        <end position="522"/>
    </location>
</feature>
<accession>A0A9P6U819</accession>
<dbReference type="InterPro" id="IPR001680">
    <property type="entry name" value="WD40_rpt"/>
</dbReference>
<organism evidence="2 3">
    <name type="scientific">Actinomortierella ambigua</name>
    <dbReference type="NCBI Taxonomy" id="1343610"/>
    <lineage>
        <taxon>Eukaryota</taxon>
        <taxon>Fungi</taxon>
        <taxon>Fungi incertae sedis</taxon>
        <taxon>Mucoromycota</taxon>
        <taxon>Mortierellomycotina</taxon>
        <taxon>Mortierellomycetes</taxon>
        <taxon>Mortierellales</taxon>
        <taxon>Mortierellaceae</taxon>
        <taxon>Actinomortierella</taxon>
    </lineage>
</organism>
<dbReference type="Gene3D" id="2.130.10.10">
    <property type="entry name" value="YVTN repeat-like/Quinoprotein amine dehydrogenase"/>
    <property type="match status" value="1"/>
</dbReference>
<comment type="caution">
    <text evidence="2">The sequence shown here is derived from an EMBL/GenBank/DDBJ whole genome shotgun (WGS) entry which is preliminary data.</text>
</comment>
<dbReference type="GO" id="GO:0005737">
    <property type="term" value="C:cytoplasm"/>
    <property type="evidence" value="ECO:0007669"/>
    <property type="project" value="TreeGrafter"/>
</dbReference>
<dbReference type="GO" id="GO:0043015">
    <property type="term" value="F:gamma-tubulin binding"/>
    <property type="evidence" value="ECO:0007669"/>
    <property type="project" value="TreeGrafter"/>
</dbReference>
<proteinExistence type="predicted"/>
<reference evidence="2" key="1">
    <citation type="journal article" date="2020" name="Fungal Divers.">
        <title>Resolving the Mortierellaceae phylogeny through synthesis of multi-gene phylogenetics and phylogenomics.</title>
        <authorList>
            <person name="Vandepol N."/>
            <person name="Liber J."/>
            <person name="Desiro A."/>
            <person name="Na H."/>
            <person name="Kennedy M."/>
            <person name="Barry K."/>
            <person name="Grigoriev I.V."/>
            <person name="Miller A.N."/>
            <person name="O'Donnell K."/>
            <person name="Stajich J.E."/>
            <person name="Bonito G."/>
        </authorList>
    </citation>
    <scope>NUCLEOTIDE SEQUENCE</scope>
    <source>
        <strain evidence="2">BC1065</strain>
    </source>
</reference>
<feature type="compositionally biased region" description="Basic and acidic residues" evidence="1">
    <location>
        <begin position="555"/>
        <end position="571"/>
    </location>
</feature>
<feature type="compositionally biased region" description="Low complexity" evidence="1">
    <location>
        <begin position="352"/>
        <end position="365"/>
    </location>
</feature>
<keyword evidence="3" id="KW-1185">Reference proteome</keyword>
<dbReference type="InterPro" id="IPR036322">
    <property type="entry name" value="WD40_repeat_dom_sf"/>
</dbReference>
<feature type="compositionally biased region" description="Polar residues" evidence="1">
    <location>
        <begin position="468"/>
        <end position="478"/>
    </location>
</feature>
<dbReference type="Pfam" id="PF00400">
    <property type="entry name" value="WD40"/>
    <property type="match status" value="2"/>
</dbReference>
<dbReference type="SUPFAM" id="SSF50978">
    <property type="entry name" value="WD40 repeat-like"/>
    <property type="match status" value="1"/>
</dbReference>
<dbReference type="OrthoDB" id="1602884at2759"/>
<dbReference type="GO" id="GO:0000278">
    <property type="term" value="P:mitotic cell cycle"/>
    <property type="evidence" value="ECO:0007669"/>
    <property type="project" value="TreeGrafter"/>
</dbReference>
<dbReference type="PANTHER" id="PTHR44414">
    <property type="entry name" value="PROTEIN NEDD1"/>
    <property type="match status" value="1"/>
</dbReference>
<feature type="compositionally biased region" description="Polar residues" evidence="1">
    <location>
        <begin position="402"/>
        <end position="430"/>
    </location>
</feature>
<feature type="compositionally biased region" description="Low complexity" evidence="1">
    <location>
        <begin position="542"/>
        <end position="554"/>
    </location>
</feature>
<feature type="region of interest" description="Disordered" evidence="1">
    <location>
        <begin position="541"/>
        <end position="605"/>
    </location>
</feature>
<feature type="compositionally biased region" description="Low complexity" evidence="1">
    <location>
        <begin position="635"/>
        <end position="665"/>
    </location>
</feature>
<feature type="compositionally biased region" description="Low complexity" evidence="1">
    <location>
        <begin position="385"/>
        <end position="394"/>
    </location>
</feature>
<dbReference type="AlphaFoldDB" id="A0A9P6U819"/>
<feature type="compositionally biased region" description="Polar residues" evidence="1">
    <location>
        <begin position="366"/>
        <end position="379"/>
    </location>
</feature>
<dbReference type="InterPro" id="IPR015943">
    <property type="entry name" value="WD40/YVTN_repeat-like_dom_sf"/>
</dbReference>
<dbReference type="EMBL" id="JAAAJB010000157">
    <property type="protein sequence ID" value="KAG0263637.1"/>
    <property type="molecule type" value="Genomic_DNA"/>
</dbReference>
<dbReference type="GO" id="GO:0000922">
    <property type="term" value="C:spindle pole"/>
    <property type="evidence" value="ECO:0007669"/>
    <property type="project" value="TreeGrafter"/>
</dbReference>
<feature type="compositionally biased region" description="Low complexity" evidence="1">
    <location>
        <begin position="431"/>
        <end position="444"/>
    </location>
</feature>
<evidence type="ECO:0000313" key="2">
    <source>
        <dbReference type="EMBL" id="KAG0263637.1"/>
    </source>
</evidence>
<gene>
    <name evidence="2" type="primary">NEDD1</name>
    <name evidence="2" type="ORF">DFQ27_001648</name>
</gene>
<dbReference type="PANTHER" id="PTHR44414:SF1">
    <property type="entry name" value="PROTEIN NEDD1"/>
    <property type="match status" value="1"/>
</dbReference>
<feature type="region of interest" description="Disordered" evidence="1">
    <location>
        <begin position="620"/>
        <end position="665"/>
    </location>
</feature>
<dbReference type="SMART" id="SM00320">
    <property type="entry name" value="WD40"/>
    <property type="match status" value="3"/>
</dbReference>
<evidence type="ECO:0000313" key="3">
    <source>
        <dbReference type="Proteomes" id="UP000807716"/>
    </source>
</evidence>
<dbReference type="InterPro" id="IPR052818">
    <property type="entry name" value="NEDD1_Spindle_Assembly"/>
</dbReference>
<dbReference type="GO" id="GO:0005814">
    <property type="term" value="C:centriole"/>
    <property type="evidence" value="ECO:0007669"/>
    <property type="project" value="TreeGrafter"/>
</dbReference>
<name>A0A9P6U819_9FUNG</name>
<sequence>MIVKGVYNGHLSTKRYQSLQRLRLYFANGSKALAWDFGAPNPTEMFETSSRINSLAINADDALLAAGQNDGTLQVFSRFFQKATKLDTSPSLVIGKLEYSYFTRSILGGTGNDGTLRLWETSASGSGSIYHSFPSTHESTISAMVFSPSNRYLICTAGLDRRYVLYDVTKKGVVKTTTTNHALTSAALKGDGLSMAFGTDQGEILLYDLRSANRPITTIDTGSRSPIMALHFQGKSNAMKRQQSGQAGAHGGSGASSNSNSGGHYPLKRQNSSGTKHLSLEPGVSLAASKSTGATRPASIKTTLAGALESTSGTPKETRSAVEQYKTGGLLSSLYPERSATTIETTTGSKKSYSAPTSAFSFSSAQQKQDPSSTTKPSQTGTGSGATPSTSSGANPRRAFTSVPTTPVRDSSTYSRLSAVSPSFQNMQSHPPSNESTPSSSSVNTPPPRSPGDRLEDEGDGGAAVTTPKASDWTTPSKPWTAEEYPAGPSTPSRHASKRRKSFGTLIASEGANSDYGTEIPEEKMEMLRSQIVDRVRGVMLGQEAQAATTSTTEGGERRTKEKERKRDDMKAVAGKGATTLGLPKKEESHMGPASSQRRASSSKPFHDIWLRAAGSGKDGFLRSSPLEQGHGSSTEQQQQHRWQRQQTTTVSTKQASSSSSSLPSTLDLGLSARLAAATAALNGTAATTTHESSLKAGAAAAGMVTNERRHDGGISDAGGGGTGNDFQVQILENVIQDCLSDFRQEMRRDIQNMHLELLRQFQIQKIDMENLMRQYSDTSDLWRQIEQLQEENRQLRNRTTRL</sequence>
<feature type="region of interest" description="Disordered" evidence="1">
    <location>
        <begin position="236"/>
        <end position="323"/>
    </location>
</feature>
<dbReference type="GO" id="GO:0036064">
    <property type="term" value="C:ciliary basal body"/>
    <property type="evidence" value="ECO:0007669"/>
    <property type="project" value="TreeGrafter"/>
</dbReference>
<feature type="compositionally biased region" description="Polar residues" evidence="1">
    <location>
        <begin position="594"/>
        <end position="604"/>
    </location>
</feature>
<dbReference type="GO" id="GO:0007020">
    <property type="term" value="P:microtubule nucleation"/>
    <property type="evidence" value="ECO:0007669"/>
    <property type="project" value="TreeGrafter"/>
</dbReference>
<dbReference type="Proteomes" id="UP000807716">
    <property type="component" value="Unassembled WGS sequence"/>
</dbReference>
<evidence type="ECO:0000256" key="1">
    <source>
        <dbReference type="SAM" id="MobiDB-lite"/>
    </source>
</evidence>